<dbReference type="SUPFAM" id="SSF111283">
    <property type="entry name" value="Putative modulator of DNA gyrase, PmbA/TldD"/>
    <property type="match status" value="1"/>
</dbReference>
<dbReference type="InterPro" id="IPR036059">
    <property type="entry name" value="TldD/PmbA_sf"/>
</dbReference>
<evidence type="ECO:0000259" key="4">
    <source>
        <dbReference type="Pfam" id="PF19290"/>
    </source>
</evidence>
<dbReference type="Pfam" id="PF19290">
    <property type="entry name" value="PmbA_TldD_2nd"/>
    <property type="match status" value="1"/>
</dbReference>
<protein>
    <submittedName>
        <fullName evidence="5">Metalloprotease PmbA</fullName>
    </submittedName>
</protein>
<dbReference type="EMBL" id="CP046565">
    <property type="protein sequence ID" value="QJD30940.1"/>
    <property type="molecule type" value="Genomic_DNA"/>
</dbReference>
<evidence type="ECO:0000256" key="1">
    <source>
        <dbReference type="ARBA" id="ARBA00005836"/>
    </source>
</evidence>
<feature type="domain" description="Metalloprotease TldD/E central" evidence="4">
    <location>
        <begin position="134"/>
        <end position="241"/>
    </location>
</feature>
<dbReference type="Pfam" id="PF19289">
    <property type="entry name" value="PmbA_TldD_3rd"/>
    <property type="match status" value="1"/>
</dbReference>
<keyword evidence="5" id="KW-0378">Hydrolase</keyword>
<keyword evidence="5" id="KW-0482">Metalloprotease</keyword>
<feature type="domain" description="Metalloprotease TldD/E C-terminal" evidence="3">
    <location>
        <begin position="248"/>
        <end position="456"/>
    </location>
</feature>
<gene>
    <name evidence="5" type="primary">pmbA</name>
    <name evidence="5" type="ORF">GNH96_13930</name>
</gene>
<reference evidence="6" key="1">
    <citation type="submission" date="2019-12" db="EMBL/GenBank/DDBJ databases">
        <authorList>
            <person name="Awala S.I."/>
            <person name="Rhee S.K."/>
        </authorList>
    </citation>
    <scope>NUCLEOTIDE SEQUENCE [LARGE SCALE GENOMIC DNA]</scope>
    <source>
        <strain evidence="6">IM1</strain>
    </source>
</reference>
<dbReference type="KEGG" id="metu:GNH96_13930"/>
<dbReference type="Pfam" id="PF01523">
    <property type="entry name" value="PmbA_TldD_1st"/>
    <property type="match status" value="1"/>
</dbReference>
<evidence type="ECO:0000313" key="6">
    <source>
        <dbReference type="Proteomes" id="UP000503004"/>
    </source>
</evidence>
<dbReference type="Proteomes" id="UP000503004">
    <property type="component" value="Chromosome"/>
</dbReference>
<keyword evidence="6" id="KW-1185">Reference proteome</keyword>
<dbReference type="PANTHER" id="PTHR43421">
    <property type="entry name" value="METALLOPROTEASE PMBA"/>
    <property type="match status" value="1"/>
</dbReference>
<dbReference type="GO" id="GO:0005829">
    <property type="term" value="C:cytosol"/>
    <property type="evidence" value="ECO:0007669"/>
    <property type="project" value="TreeGrafter"/>
</dbReference>
<name>A0A858QAS8_9GAMM</name>
<dbReference type="PANTHER" id="PTHR43421:SF1">
    <property type="entry name" value="METALLOPROTEASE PMBA"/>
    <property type="match status" value="1"/>
</dbReference>
<proteinExistence type="inferred from homology"/>
<comment type="similarity">
    <text evidence="1">Belongs to the peptidase U62 family.</text>
</comment>
<organism evidence="5 6">
    <name type="scientific">Methylococcus geothermalis</name>
    <dbReference type="NCBI Taxonomy" id="2681310"/>
    <lineage>
        <taxon>Bacteria</taxon>
        <taxon>Pseudomonadati</taxon>
        <taxon>Pseudomonadota</taxon>
        <taxon>Gammaproteobacteria</taxon>
        <taxon>Methylococcales</taxon>
        <taxon>Methylococcaceae</taxon>
        <taxon>Methylococcus</taxon>
    </lineage>
</organism>
<evidence type="ECO:0000313" key="5">
    <source>
        <dbReference type="EMBL" id="QJD30940.1"/>
    </source>
</evidence>
<dbReference type="NCBIfam" id="NF008268">
    <property type="entry name" value="PRK11040.1"/>
    <property type="match status" value="1"/>
</dbReference>
<dbReference type="Gene3D" id="3.30.2290.10">
    <property type="entry name" value="PmbA/TldD superfamily"/>
    <property type="match status" value="1"/>
</dbReference>
<dbReference type="AlphaFoldDB" id="A0A858QAS8"/>
<dbReference type="RefSeq" id="WP_169604214.1">
    <property type="nucleotide sequence ID" value="NZ_CP046565.1"/>
</dbReference>
<dbReference type="InterPro" id="IPR047657">
    <property type="entry name" value="PmbA"/>
</dbReference>
<keyword evidence="5" id="KW-0645">Protease</keyword>
<evidence type="ECO:0000259" key="3">
    <source>
        <dbReference type="Pfam" id="PF19289"/>
    </source>
</evidence>
<dbReference type="InterPro" id="IPR045570">
    <property type="entry name" value="Metalloprtase-TldD/E_cen_dom"/>
</dbReference>
<sequence length="457" mass="48672">MSDSKSSEAETNTNSGQRAKLESLEALTRFCLDQAMKQGASAAEVGCSADQGLSLTVRLGEVETIEHHRSQGLGVTVYYGQRKGSASTTDLSERALAETVSAACRIARHGAEDPCAGLPEAELLAKDIPELDLYHPWALDAEQGIELALACENAARSYSEAITNSEGASLNAFEGVRVLGNSLGFLHGYASSRHSLSCSVIGESEGGMQRDDWWTVARDPAELEAAEAVGRKAAERTVRRLGAQGLSTRQCPVLFAADVASSLLGHLVAAIRGGNLYRKSSFLLDALGQRIFPAFVHIHELPHLPRGLGSAPYDAEGVATRARDLVRNGVLESYVLSTYSARKLGMQTTGNAGGVHNLILDPGNEDFDTLVRRMGTGLIVTELLGQGVNIVTGDYSRGAAGYWVENGEIRFPVEEFTIAGNLRDMFGHIAAVGNDVDLRGNIRTGSILIESMTVAGN</sequence>
<accession>A0A858QAS8</accession>
<evidence type="ECO:0000259" key="2">
    <source>
        <dbReference type="Pfam" id="PF01523"/>
    </source>
</evidence>
<dbReference type="GO" id="GO:0006508">
    <property type="term" value="P:proteolysis"/>
    <property type="evidence" value="ECO:0007669"/>
    <property type="project" value="UniProtKB-KW"/>
</dbReference>
<dbReference type="InterPro" id="IPR002510">
    <property type="entry name" value="Metalloprtase-TldD/E_N"/>
</dbReference>
<dbReference type="GO" id="GO:0008237">
    <property type="term" value="F:metallopeptidase activity"/>
    <property type="evidence" value="ECO:0007669"/>
    <property type="project" value="UniProtKB-KW"/>
</dbReference>
<dbReference type="InterPro" id="IPR035068">
    <property type="entry name" value="TldD/PmbA_N"/>
</dbReference>
<dbReference type="InterPro" id="IPR045569">
    <property type="entry name" value="Metalloprtase-TldD/E_C"/>
</dbReference>
<feature type="domain" description="Metalloprotease TldD/E N-terminal" evidence="2">
    <location>
        <begin position="43"/>
        <end position="107"/>
    </location>
</feature>